<proteinExistence type="predicted"/>
<evidence type="ECO:0000313" key="1">
    <source>
        <dbReference type="EMBL" id="MDQ0233676.1"/>
    </source>
</evidence>
<gene>
    <name evidence="1" type="ORF">J2S19_005033</name>
</gene>
<protein>
    <submittedName>
        <fullName evidence="1">Uncharacterized protein</fullName>
    </submittedName>
</protein>
<dbReference type="Proteomes" id="UP001234495">
    <property type="component" value="Unassembled WGS sequence"/>
</dbReference>
<accession>A0ABT9ZPH4</accession>
<reference evidence="1 2" key="1">
    <citation type="submission" date="2023-07" db="EMBL/GenBank/DDBJ databases">
        <title>Genomic Encyclopedia of Type Strains, Phase IV (KMG-IV): sequencing the most valuable type-strain genomes for metagenomic binning, comparative biology and taxonomic classification.</title>
        <authorList>
            <person name="Goeker M."/>
        </authorList>
    </citation>
    <scope>NUCLEOTIDE SEQUENCE [LARGE SCALE GENOMIC DNA]</scope>
    <source>
        <strain evidence="1 2">DSM 29005</strain>
    </source>
</reference>
<organism evidence="1 2">
    <name type="scientific">Metabacillus malikii</name>
    <dbReference type="NCBI Taxonomy" id="1504265"/>
    <lineage>
        <taxon>Bacteria</taxon>
        <taxon>Bacillati</taxon>
        <taxon>Bacillota</taxon>
        <taxon>Bacilli</taxon>
        <taxon>Bacillales</taxon>
        <taxon>Bacillaceae</taxon>
        <taxon>Metabacillus</taxon>
    </lineage>
</organism>
<name>A0ABT9ZPH4_9BACI</name>
<feature type="non-terminal residue" evidence="1">
    <location>
        <position position="1"/>
    </location>
</feature>
<dbReference type="EMBL" id="JAUSUD010000069">
    <property type="protein sequence ID" value="MDQ0233676.1"/>
    <property type="molecule type" value="Genomic_DNA"/>
</dbReference>
<sequence length="44" mass="4967">TYKTEVKVHNVVGSQDAATVFVESVGEPHFYTYAVVPIENKRKK</sequence>
<evidence type="ECO:0000313" key="2">
    <source>
        <dbReference type="Proteomes" id="UP001234495"/>
    </source>
</evidence>
<comment type="caution">
    <text evidence="1">The sequence shown here is derived from an EMBL/GenBank/DDBJ whole genome shotgun (WGS) entry which is preliminary data.</text>
</comment>
<keyword evidence="2" id="KW-1185">Reference proteome</keyword>